<evidence type="ECO:0000256" key="2">
    <source>
        <dbReference type="ARBA" id="ARBA00023125"/>
    </source>
</evidence>
<dbReference type="PROSITE" id="PS50932">
    <property type="entry name" value="HTH_LACI_2"/>
    <property type="match status" value="1"/>
</dbReference>
<gene>
    <name evidence="5" type="primary">ccpA_1</name>
    <name evidence="5" type="ORF">AMURIS_03168</name>
</gene>
<feature type="domain" description="HTH lacI-type" evidence="4">
    <location>
        <begin position="1"/>
        <end position="54"/>
    </location>
</feature>
<keyword evidence="2" id="KW-0238">DNA-binding</keyword>
<dbReference type="InterPro" id="IPR000843">
    <property type="entry name" value="HTH_LacI"/>
</dbReference>
<sequence>MNIAEIAERAGVSRAAVSRYFNNGYLSEEKRQAIREVVEETGYRPSVQAQMLRTKKTRMVGVIVPKVASASIARMVEGMLSVLNGNGYQMLLAVSQNNPKKELEYLETFNDKTVDGVILVGTVFTREHRLLLKRLSVPVVIAGQRLPGYSCVFHDDYHATYDLTRLILERGRNRLGYIGAISQDKAVGAERYDGFRDAVRDMGHAELVKNHVVAAFTVVSGYEKTGELLRKCGELDGLICATDTMAVGSVQYLREHGIQVPVRILVAGHGDSEMARLTAPPLLTVHYSYEKCGKIAVEMLVELLGQGEAARREVKLGYSIVER</sequence>
<dbReference type="Pfam" id="PF13377">
    <property type="entry name" value="Peripla_BP_3"/>
    <property type="match status" value="1"/>
</dbReference>
<evidence type="ECO:0000256" key="1">
    <source>
        <dbReference type="ARBA" id="ARBA00023015"/>
    </source>
</evidence>
<dbReference type="PANTHER" id="PTHR30146">
    <property type="entry name" value="LACI-RELATED TRANSCRIPTIONAL REPRESSOR"/>
    <property type="match status" value="1"/>
</dbReference>
<accession>A0A2K4ZJ16</accession>
<dbReference type="OrthoDB" id="3180992at2"/>
<dbReference type="CDD" id="cd01542">
    <property type="entry name" value="PBP1_TreR-like"/>
    <property type="match status" value="1"/>
</dbReference>
<evidence type="ECO:0000259" key="4">
    <source>
        <dbReference type="PROSITE" id="PS50932"/>
    </source>
</evidence>
<organism evidence="5 6">
    <name type="scientific">Acetatifactor muris</name>
    <dbReference type="NCBI Taxonomy" id="879566"/>
    <lineage>
        <taxon>Bacteria</taxon>
        <taxon>Bacillati</taxon>
        <taxon>Bacillota</taxon>
        <taxon>Clostridia</taxon>
        <taxon>Lachnospirales</taxon>
        <taxon>Lachnospiraceae</taxon>
        <taxon>Acetatifactor</taxon>
    </lineage>
</organism>
<dbReference type="SUPFAM" id="SSF47413">
    <property type="entry name" value="lambda repressor-like DNA-binding domains"/>
    <property type="match status" value="1"/>
</dbReference>
<keyword evidence="1" id="KW-0805">Transcription regulation</keyword>
<dbReference type="Gene3D" id="1.10.260.40">
    <property type="entry name" value="lambda repressor-like DNA-binding domains"/>
    <property type="match status" value="1"/>
</dbReference>
<evidence type="ECO:0000313" key="5">
    <source>
        <dbReference type="EMBL" id="SOY30441.1"/>
    </source>
</evidence>
<keyword evidence="3" id="KW-0804">Transcription</keyword>
<evidence type="ECO:0000256" key="3">
    <source>
        <dbReference type="ARBA" id="ARBA00023163"/>
    </source>
</evidence>
<protein>
    <submittedName>
        <fullName evidence="5">Catabolite control protein A</fullName>
    </submittedName>
</protein>
<dbReference type="SUPFAM" id="SSF53822">
    <property type="entry name" value="Periplasmic binding protein-like I"/>
    <property type="match status" value="1"/>
</dbReference>
<name>A0A2K4ZJ16_9FIRM</name>
<dbReference type="InterPro" id="IPR010982">
    <property type="entry name" value="Lambda_DNA-bd_dom_sf"/>
</dbReference>
<dbReference type="InterPro" id="IPR046335">
    <property type="entry name" value="LacI/GalR-like_sensor"/>
</dbReference>
<proteinExistence type="predicted"/>
<dbReference type="Gene3D" id="3.40.50.2300">
    <property type="match status" value="2"/>
</dbReference>
<dbReference type="CDD" id="cd01392">
    <property type="entry name" value="HTH_LacI"/>
    <property type="match status" value="1"/>
</dbReference>
<dbReference type="PANTHER" id="PTHR30146:SF109">
    <property type="entry name" value="HTH-TYPE TRANSCRIPTIONAL REGULATOR GALS"/>
    <property type="match status" value="1"/>
</dbReference>
<keyword evidence="6" id="KW-1185">Reference proteome</keyword>
<reference evidence="5 6" key="1">
    <citation type="submission" date="2018-01" db="EMBL/GenBank/DDBJ databases">
        <authorList>
            <person name="Gaut B.S."/>
            <person name="Morton B.R."/>
            <person name="Clegg M.T."/>
            <person name="Duvall M.R."/>
        </authorList>
    </citation>
    <scope>NUCLEOTIDE SEQUENCE [LARGE SCALE GENOMIC DNA]</scope>
    <source>
        <strain evidence="5">GP69</strain>
    </source>
</reference>
<dbReference type="GO" id="GO:0000976">
    <property type="term" value="F:transcription cis-regulatory region binding"/>
    <property type="evidence" value="ECO:0007669"/>
    <property type="project" value="TreeGrafter"/>
</dbReference>
<dbReference type="Pfam" id="PF00356">
    <property type="entry name" value="LacI"/>
    <property type="match status" value="1"/>
</dbReference>
<dbReference type="AlphaFoldDB" id="A0A2K4ZJ16"/>
<dbReference type="RefSeq" id="WP_103240474.1">
    <property type="nucleotide sequence ID" value="NZ_JANJZD010000001.1"/>
</dbReference>
<dbReference type="EMBL" id="OFSM01000016">
    <property type="protein sequence ID" value="SOY30441.1"/>
    <property type="molecule type" value="Genomic_DNA"/>
</dbReference>
<dbReference type="InterPro" id="IPR028082">
    <property type="entry name" value="Peripla_BP_I"/>
</dbReference>
<evidence type="ECO:0000313" key="6">
    <source>
        <dbReference type="Proteomes" id="UP000236311"/>
    </source>
</evidence>
<dbReference type="SMART" id="SM00354">
    <property type="entry name" value="HTH_LACI"/>
    <property type="match status" value="1"/>
</dbReference>
<dbReference type="Proteomes" id="UP000236311">
    <property type="component" value="Unassembled WGS sequence"/>
</dbReference>
<dbReference type="GO" id="GO:0003700">
    <property type="term" value="F:DNA-binding transcription factor activity"/>
    <property type="evidence" value="ECO:0007669"/>
    <property type="project" value="TreeGrafter"/>
</dbReference>